<keyword evidence="8" id="KW-0966">Cell projection</keyword>
<feature type="domain" description="DUF4515" evidence="12">
    <location>
        <begin position="86"/>
        <end position="261"/>
    </location>
</feature>
<comment type="similarity">
    <text evidence="2">Belongs to the BBOF1 family.</text>
</comment>
<evidence type="ECO:0000256" key="10">
    <source>
        <dbReference type="SAM" id="Coils"/>
    </source>
</evidence>
<dbReference type="PANTHER" id="PTHR14845">
    <property type="entry name" value="COILED-COIL DOMAIN-CONTAINING 166"/>
    <property type="match status" value="1"/>
</dbReference>
<gene>
    <name evidence="13" type="primary">BBOF1</name>
</gene>
<organism evidence="13 14">
    <name type="scientific">Electrophorus electricus</name>
    <name type="common">Electric eel</name>
    <name type="synonym">Gymnotus electricus</name>
    <dbReference type="NCBI Taxonomy" id="8005"/>
    <lineage>
        <taxon>Eukaryota</taxon>
        <taxon>Metazoa</taxon>
        <taxon>Chordata</taxon>
        <taxon>Craniata</taxon>
        <taxon>Vertebrata</taxon>
        <taxon>Euteleostomi</taxon>
        <taxon>Actinopterygii</taxon>
        <taxon>Neopterygii</taxon>
        <taxon>Teleostei</taxon>
        <taxon>Ostariophysi</taxon>
        <taxon>Gymnotiformes</taxon>
        <taxon>Gymnotoidei</taxon>
        <taxon>Gymnotidae</taxon>
        <taxon>Electrophorus</taxon>
    </lineage>
</organism>
<feature type="coiled-coil region" evidence="10">
    <location>
        <begin position="247"/>
        <end position="339"/>
    </location>
</feature>
<evidence type="ECO:0000256" key="3">
    <source>
        <dbReference type="ARBA" id="ARBA00015392"/>
    </source>
</evidence>
<dbReference type="GeneTree" id="ENSGT00940000154427"/>
<name>A0A4W4GFV5_ELEEL</name>
<dbReference type="Pfam" id="PF14988">
    <property type="entry name" value="DUF4515"/>
    <property type="match status" value="1"/>
</dbReference>
<dbReference type="PANTHER" id="PTHR14845:SF5">
    <property type="entry name" value="BASAL BODY-ORIENTATION FACTOR 1"/>
    <property type="match status" value="1"/>
</dbReference>
<evidence type="ECO:0000256" key="6">
    <source>
        <dbReference type="ARBA" id="ARBA00023069"/>
    </source>
</evidence>
<keyword evidence="7" id="KW-0206">Cytoskeleton</keyword>
<sequence length="518" mass="60682">MPKKKAKTGKAKGKGKAKKEGKQESRPDKECDIERAKANAALWEARLDMTECSRVEYREATRQLARANEELTNQQYRSERDTVDIIGFLKKKDLDKEAKIAALEEELKDQKSQALQEKELVVAEYMLKINELEEKFKKRSSEFSMIQGELRTIKEFHKKKAQMEQDLSTMKENMYVADREHKENLARMEHKFFTEKVRLEKEAEQRIARLAERAHKEAIVQLDGASRSVFKENVRLNEALGYHLKEVEELKRINKTLVEENASLTLNELEARRREISELREKVSTLEQALAIMEAEFERERAGARERAMVSTQASGMELEKLQRVLAMREREMSRVKRLARDIIEQRTQLELFFHEALAQYAFWHNVYRQKAMEAYRRRMNDARLGRNEYPRIRTFNKVPHSTNSVYTDLEEAEKWSNLPSLKVDISELTWEQKERVLRLLFAKMNGLKTSHLAAAPEPPACFHVRTATCLAHPKHLRFSGDSWKTSLQRKNVEQEAELRVGSRRGWTDGRTDGRMDQ</sequence>
<reference evidence="13" key="3">
    <citation type="submission" date="2020-05" db="EMBL/GenBank/DDBJ databases">
        <title>Electrophorus electricus (electric eel) genome, fEleEle1, primary haplotype.</title>
        <authorList>
            <person name="Myers G."/>
            <person name="Meyer A."/>
            <person name="Fedrigo O."/>
            <person name="Formenti G."/>
            <person name="Rhie A."/>
            <person name="Tracey A."/>
            <person name="Sims Y."/>
            <person name="Jarvis E.D."/>
        </authorList>
    </citation>
    <scope>NUCLEOTIDE SEQUENCE [LARGE SCALE GENOMIC DNA]</scope>
</reference>
<reference evidence="14" key="2">
    <citation type="journal article" date="2017" name="Sci. Adv.">
        <title>A tail of two voltages: Proteomic comparison of the three electric organs of the electric eel.</title>
        <authorList>
            <person name="Traeger L.L."/>
            <person name="Sabat G."/>
            <person name="Barrett-Wilt G.A."/>
            <person name="Wells G.B."/>
            <person name="Sussman M.R."/>
        </authorList>
    </citation>
    <scope>NUCLEOTIDE SEQUENCE [LARGE SCALE GENOMIC DNA]</scope>
</reference>
<keyword evidence="6" id="KW-0969">Cilium</keyword>
<evidence type="ECO:0000256" key="7">
    <source>
        <dbReference type="ARBA" id="ARBA00023212"/>
    </source>
</evidence>
<feature type="compositionally biased region" description="Basic and acidic residues" evidence="11">
    <location>
        <begin position="18"/>
        <end position="31"/>
    </location>
</feature>
<reference evidence="13" key="4">
    <citation type="submission" date="2025-08" db="UniProtKB">
        <authorList>
            <consortium name="Ensembl"/>
        </authorList>
    </citation>
    <scope>IDENTIFICATION</scope>
</reference>
<keyword evidence="4" id="KW-0963">Cytoplasm</keyword>
<dbReference type="InterPro" id="IPR032777">
    <property type="entry name" value="DUF4515"/>
</dbReference>
<dbReference type="STRING" id="8005.ENSEEEP00000035444"/>
<evidence type="ECO:0000259" key="12">
    <source>
        <dbReference type="Pfam" id="PF14988"/>
    </source>
</evidence>
<proteinExistence type="inferred from homology"/>
<feature type="region of interest" description="Disordered" evidence="11">
    <location>
        <begin position="498"/>
        <end position="518"/>
    </location>
</feature>
<keyword evidence="14" id="KW-1185">Reference proteome</keyword>
<evidence type="ECO:0000256" key="8">
    <source>
        <dbReference type="ARBA" id="ARBA00023273"/>
    </source>
</evidence>
<feature type="compositionally biased region" description="Basic residues" evidence="11">
    <location>
        <begin position="1"/>
        <end position="17"/>
    </location>
</feature>
<reference evidence="13" key="5">
    <citation type="submission" date="2025-09" db="UniProtKB">
        <authorList>
            <consortium name="Ensembl"/>
        </authorList>
    </citation>
    <scope>IDENTIFICATION</scope>
</reference>
<evidence type="ECO:0000256" key="9">
    <source>
        <dbReference type="ARBA" id="ARBA00031573"/>
    </source>
</evidence>
<dbReference type="Ensembl" id="ENSEEET00000035861.2">
    <property type="protein sequence ID" value="ENSEEEP00000035444.2"/>
    <property type="gene ID" value="ENSEEEG00000016880.2"/>
</dbReference>
<dbReference type="Proteomes" id="UP000314983">
    <property type="component" value="Chromosome 13"/>
</dbReference>
<keyword evidence="5 10" id="KW-0175">Coiled coil</keyword>
<reference evidence="14" key="1">
    <citation type="journal article" date="2014" name="Science">
        <title>Nonhuman genetics. Genomic basis for the convergent evolution of electric organs.</title>
        <authorList>
            <person name="Gallant J.R."/>
            <person name="Traeger L.L."/>
            <person name="Volkening J.D."/>
            <person name="Moffett H."/>
            <person name="Chen P.H."/>
            <person name="Novina C.D."/>
            <person name="Phillips G.N.Jr."/>
            <person name="Anand R."/>
            <person name="Wells G.B."/>
            <person name="Pinch M."/>
            <person name="Guth R."/>
            <person name="Unguez G.A."/>
            <person name="Albert J.S."/>
            <person name="Zakon H.H."/>
            <person name="Samanta M.P."/>
            <person name="Sussman M.R."/>
        </authorList>
    </citation>
    <scope>NUCLEOTIDE SEQUENCE [LARGE SCALE GENOMIC DNA]</scope>
</reference>
<evidence type="ECO:0000313" key="14">
    <source>
        <dbReference type="Proteomes" id="UP000314983"/>
    </source>
</evidence>
<evidence type="ECO:0000256" key="4">
    <source>
        <dbReference type="ARBA" id="ARBA00022490"/>
    </source>
</evidence>
<feature type="coiled-coil region" evidence="10">
    <location>
        <begin position="50"/>
        <end position="173"/>
    </location>
</feature>
<evidence type="ECO:0000256" key="2">
    <source>
        <dbReference type="ARBA" id="ARBA00007508"/>
    </source>
</evidence>
<evidence type="ECO:0000313" key="13">
    <source>
        <dbReference type="Ensembl" id="ENSEEEP00000035444.2"/>
    </source>
</evidence>
<dbReference type="AlphaFoldDB" id="A0A4W4GFV5"/>
<protein>
    <recommendedName>
        <fullName evidence="3">Basal body-orientation factor 1</fullName>
    </recommendedName>
    <alternativeName>
        <fullName evidence="9">Coiled-coil domain-containing protein 176</fullName>
    </alternativeName>
</protein>
<comment type="subcellular location">
    <subcellularLocation>
        <location evidence="1">Cytoplasm</location>
        <location evidence="1">Cytoskeleton</location>
        <location evidence="1">Cilium basal body</location>
    </subcellularLocation>
</comment>
<evidence type="ECO:0000256" key="5">
    <source>
        <dbReference type="ARBA" id="ARBA00023054"/>
    </source>
</evidence>
<evidence type="ECO:0000256" key="1">
    <source>
        <dbReference type="ARBA" id="ARBA00004120"/>
    </source>
</evidence>
<feature type="region of interest" description="Disordered" evidence="11">
    <location>
        <begin position="1"/>
        <end position="31"/>
    </location>
</feature>
<evidence type="ECO:0000256" key="11">
    <source>
        <dbReference type="SAM" id="MobiDB-lite"/>
    </source>
</evidence>
<accession>A0A4W4GFV5</accession>